<evidence type="ECO:0000259" key="6">
    <source>
        <dbReference type="Pfam" id="PF17384"/>
    </source>
</evidence>
<dbReference type="KEGG" id="paqt:E8L99_03320"/>
<gene>
    <name evidence="3 7" type="primary">rimP</name>
    <name evidence="7" type="ORF">E8L99_03320</name>
</gene>
<dbReference type="AlphaFoldDB" id="A0A4D7QXN2"/>
<feature type="region of interest" description="Disordered" evidence="4">
    <location>
        <begin position="166"/>
        <end position="255"/>
    </location>
</feature>
<dbReference type="PANTHER" id="PTHR33867:SF1">
    <property type="entry name" value="RIBOSOME MATURATION FACTOR RIMP"/>
    <property type="match status" value="1"/>
</dbReference>
<dbReference type="GO" id="GO:0005829">
    <property type="term" value="C:cytosol"/>
    <property type="evidence" value="ECO:0007669"/>
    <property type="project" value="TreeGrafter"/>
</dbReference>
<dbReference type="Proteomes" id="UP000298588">
    <property type="component" value="Chromosome"/>
</dbReference>
<evidence type="ECO:0000256" key="1">
    <source>
        <dbReference type="ARBA" id="ARBA00022490"/>
    </source>
</evidence>
<proteinExistence type="inferred from homology"/>
<evidence type="ECO:0000256" key="4">
    <source>
        <dbReference type="SAM" id="MobiDB-lite"/>
    </source>
</evidence>
<dbReference type="HAMAP" id="MF_01077">
    <property type="entry name" value="RimP"/>
    <property type="match status" value="1"/>
</dbReference>
<dbReference type="GO" id="GO:0000028">
    <property type="term" value="P:ribosomal small subunit assembly"/>
    <property type="evidence" value="ECO:0007669"/>
    <property type="project" value="TreeGrafter"/>
</dbReference>
<dbReference type="OrthoDB" id="9805006at2"/>
<dbReference type="InterPro" id="IPR036847">
    <property type="entry name" value="RimP_C_sf"/>
</dbReference>
<comment type="function">
    <text evidence="3">Required for maturation of 30S ribosomal subunits.</text>
</comment>
<evidence type="ECO:0000256" key="2">
    <source>
        <dbReference type="ARBA" id="ARBA00022517"/>
    </source>
</evidence>
<comment type="subcellular location">
    <subcellularLocation>
        <location evidence="3">Cytoplasm</location>
    </subcellularLocation>
</comment>
<dbReference type="InterPro" id="IPR028998">
    <property type="entry name" value="RimP_C"/>
</dbReference>
<evidence type="ECO:0000313" key="8">
    <source>
        <dbReference type="Proteomes" id="UP000298588"/>
    </source>
</evidence>
<dbReference type="EMBL" id="CP039865">
    <property type="protein sequence ID" value="QCK88602.1"/>
    <property type="molecule type" value="Genomic_DNA"/>
</dbReference>
<sequence length="255" mass="27654">MAARVAAIVEPVLEGMGFRLVRVRVSGGGNSGVTLQIMAERPDGTFTIEDCEAASRALSPVLDVEDPITEAYSLEMSSPGIDRPLVRVGDFDRWSGHEMRVEMAVAQAGRKRYRGILLGTSGASAKLRRTDANPGEEVDALLPIEEIGEARLVLTDELIREALRRAKQAGRSMEDDDEDADDLDDEDDDFLPPDADNENDESPDMIVVRPATPRPVKAAQAPKKSPQSKPVPHSDGPRGPKPKGPGRFAKPKPTR</sequence>
<reference evidence="7 8" key="1">
    <citation type="submission" date="2019-04" db="EMBL/GenBank/DDBJ databases">
        <title>Phreatobacter aquaticus sp. nov.</title>
        <authorList>
            <person name="Choi A."/>
            <person name="Baek K."/>
        </authorList>
    </citation>
    <scope>NUCLEOTIDE SEQUENCE [LARGE SCALE GENOMIC DNA]</scope>
    <source>
        <strain evidence="7 8">NMCR1094</strain>
    </source>
</reference>
<dbReference type="NCBIfam" id="NF000932">
    <property type="entry name" value="PRK00092.2-5"/>
    <property type="match status" value="1"/>
</dbReference>
<dbReference type="Pfam" id="PF17384">
    <property type="entry name" value="DUF150_C"/>
    <property type="match status" value="1"/>
</dbReference>
<dbReference type="Pfam" id="PF02576">
    <property type="entry name" value="RimP_N"/>
    <property type="match status" value="1"/>
</dbReference>
<keyword evidence="2 3" id="KW-0690">Ribosome biogenesis</keyword>
<protein>
    <recommendedName>
        <fullName evidence="3">Ribosome maturation factor RimP</fullName>
    </recommendedName>
</protein>
<dbReference type="PANTHER" id="PTHR33867">
    <property type="entry name" value="RIBOSOME MATURATION FACTOR RIMP"/>
    <property type="match status" value="1"/>
</dbReference>
<dbReference type="Gene3D" id="3.30.300.70">
    <property type="entry name" value="RimP-like superfamily, N-terminal"/>
    <property type="match status" value="1"/>
</dbReference>
<comment type="similarity">
    <text evidence="3">Belongs to the RimP family.</text>
</comment>
<dbReference type="SUPFAM" id="SSF75420">
    <property type="entry name" value="YhbC-like, N-terminal domain"/>
    <property type="match status" value="1"/>
</dbReference>
<feature type="domain" description="Ribosome maturation factor RimP N-terminal" evidence="5">
    <location>
        <begin position="8"/>
        <end position="82"/>
    </location>
</feature>
<keyword evidence="8" id="KW-1185">Reference proteome</keyword>
<name>A0A4D7QXN2_9HYPH</name>
<dbReference type="GO" id="GO:0006412">
    <property type="term" value="P:translation"/>
    <property type="evidence" value="ECO:0007669"/>
    <property type="project" value="TreeGrafter"/>
</dbReference>
<evidence type="ECO:0000256" key="3">
    <source>
        <dbReference type="HAMAP-Rule" id="MF_01077"/>
    </source>
</evidence>
<evidence type="ECO:0000259" key="5">
    <source>
        <dbReference type="Pfam" id="PF02576"/>
    </source>
</evidence>
<dbReference type="InterPro" id="IPR003728">
    <property type="entry name" value="Ribosome_maturation_RimP"/>
</dbReference>
<feature type="compositionally biased region" description="Acidic residues" evidence="4">
    <location>
        <begin position="174"/>
        <end position="203"/>
    </location>
</feature>
<evidence type="ECO:0000313" key="7">
    <source>
        <dbReference type="EMBL" id="QCK88602.1"/>
    </source>
</evidence>
<dbReference type="InterPro" id="IPR035956">
    <property type="entry name" value="RimP_N_sf"/>
</dbReference>
<organism evidence="7 8">
    <name type="scientific">Phreatobacter aquaticus</name>
    <dbReference type="NCBI Taxonomy" id="2570229"/>
    <lineage>
        <taxon>Bacteria</taxon>
        <taxon>Pseudomonadati</taxon>
        <taxon>Pseudomonadota</taxon>
        <taxon>Alphaproteobacteria</taxon>
        <taxon>Hyphomicrobiales</taxon>
        <taxon>Phreatobacteraceae</taxon>
        <taxon>Phreatobacter</taxon>
    </lineage>
</organism>
<accession>A0A4D7QXN2</accession>
<dbReference type="InterPro" id="IPR028989">
    <property type="entry name" value="RimP_N"/>
</dbReference>
<dbReference type="SUPFAM" id="SSF74942">
    <property type="entry name" value="YhbC-like, C-terminal domain"/>
    <property type="match status" value="1"/>
</dbReference>
<dbReference type="CDD" id="cd01734">
    <property type="entry name" value="YlxS_C"/>
    <property type="match status" value="1"/>
</dbReference>
<feature type="domain" description="Ribosome maturation factor RimP C-terminal" evidence="6">
    <location>
        <begin position="85"/>
        <end position="155"/>
    </location>
</feature>
<keyword evidence="1 3" id="KW-0963">Cytoplasm</keyword>